<dbReference type="EMBL" id="ACDE02000019">
    <property type="protein sequence ID" value="EEO40607.1"/>
    <property type="molecule type" value="Genomic_DNA"/>
</dbReference>
<dbReference type="HOGENOM" id="CLU_208442_0_0_0"/>
<protein>
    <submittedName>
        <fullName evidence="1">Uncharacterized protein</fullName>
    </submittedName>
</protein>
<sequence>MEETGLKKIMKNLGVKDFKELNEYINNPLHREEAIVIEFKKFLEYVENKGE</sequence>
<evidence type="ECO:0000313" key="1">
    <source>
        <dbReference type="EMBL" id="EEO40607.1"/>
    </source>
</evidence>
<dbReference type="RefSeq" id="WP_008803206.1">
    <property type="nucleotide sequence ID" value="NZ_KQ235737.1"/>
</dbReference>
<dbReference type="Proteomes" id="UP000004925">
    <property type="component" value="Unassembled WGS sequence"/>
</dbReference>
<name>A0A0M1VV92_FUSVC</name>
<dbReference type="AlphaFoldDB" id="A0A0M1VV92"/>
<organism evidence="1 2">
    <name type="scientific">Fusobacterium vincentii 4_1_13</name>
    <dbReference type="NCBI Taxonomy" id="469606"/>
    <lineage>
        <taxon>Bacteria</taxon>
        <taxon>Fusobacteriati</taxon>
        <taxon>Fusobacteriota</taxon>
        <taxon>Fusobacteriia</taxon>
        <taxon>Fusobacteriales</taxon>
        <taxon>Fusobacteriaceae</taxon>
        <taxon>Fusobacterium</taxon>
    </lineage>
</organism>
<evidence type="ECO:0000313" key="2">
    <source>
        <dbReference type="Proteomes" id="UP000004925"/>
    </source>
</evidence>
<proteinExistence type="predicted"/>
<gene>
    <name evidence="1" type="ORF">FSCG_01320</name>
</gene>
<accession>A0A0M1VV92</accession>
<comment type="caution">
    <text evidence="1">The sequence shown here is derived from an EMBL/GenBank/DDBJ whole genome shotgun (WGS) entry which is preliminary data.</text>
</comment>
<reference evidence="1 2" key="1">
    <citation type="submission" date="2011-10" db="EMBL/GenBank/DDBJ databases">
        <title>The Genome Sequence of Fusobacterium sp. 4_1_13.</title>
        <authorList>
            <consortium name="The Broad Institute Genome Sequencing Platform"/>
            <person name="Earl A."/>
            <person name="Ward D."/>
            <person name="Feldgarden M."/>
            <person name="Gevers D."/>
            <person name="Strauss J."/>
            <person name="Ambrose C."/>
            <person name="Allen-Vercoe E."/>
            <person name="Young S.K."/>
            <person name="Zeng Q."/>
            <person name="Gargeya S."/>
            <person name="Fitzgerald M."/>
            <person name="Haas B."/>
            <person name="Abouelleil A."/>
            <person name="Alvarado L."/>
            <person name="Arachchi H.M."/>
            <person name="Berlin A."/>
            <person name="Brown A."/>
            <person name="Chapman S.B."/>
            <person name="Chen Z."/>
            <person name="Dunbar C."/>
            <person name="Freedman E."/>
            <person name="Gearin G."/>
            <person name="Goldberg J."/>
            <person name="Griggs A."/>
            <person name="Gujja S."/>
            <person name="Heiman D."/>
            <person name="Howarth C."/>
            <person name="Larson L."/>
            <person name="Lui A."/>
            <person name="MacDonald P.J."/>
            <person name="Montmayeur A."/>
            <person name="Murphy C."/>
            <person name="Neiman D."/>
            <person name="Pearson M."/>
            <person name="Priest M."/>
            <person name="Roberts A."/>
            <person name="Saif S."/>
            <person name="Shea T."/>
            <person name="Shenoy N."/>
            <person name="Sisk P."/>
            <person name="Stolte C."/>
            <person name="Sykes S."/>
            <person name="Wortman J."/>
            <person name="Nusbaum C."/>
            <person name="Birren B."/>
        </authorList>
    </citation>
    <scope>NUCLEOTIDE SEQUENCE [LARGE SCALE GENOMIC DNA]</scope>
    <source>
        <strain evidence="1 2">4_1_13</strain>
    </source>
</reference>